<dbReference type="InterPro" id="IPR058921">
    <property type="entry name" value="PAP/OAS1-rel"/>
</dbReference>
<dbReference type="STRING" id="69332.A0A388MCG0"/>
<dbReference type="InterPro" id="IPR043519">
    <property type="entry name" value="NT_sf"/>
</dbReference>
<sequence>MMSPSACHANEDELLATAERYAADLIAQIQPSKRSEIRRHAVARRVQSLIQKCFNYHCKVFTFGSVPLKTYLPDGDIDLTIFSQDVALGEIWHERLKAALEEEGSNRDAEFLVEKVQYIQAEVKLVKCLVGSIVVDISYNQLGGLCTLCFLEEIDRMRTDHLFKRSIILVKAWCFYEARILGAHHGLISTYALETLVLYIFQLYHSTLHGPLQVLLKFLQFFSSFDWDGYILSIHGPIPLERLANLLAENSLHRGGHLSSSEEGGKVLLNDEFWMKCRLEYSVNIQDGRARQFNPKHMNVMDPLIVTNNLGRSVSKSNFTKIRYQLNAGARALSGILNSPKEKIAPSLDDFFSYSWDRVRLARRPDVPDAIPSRSSERIGNLSGRKHSEVVWQPRHPYELYPPPPHSLQDHQAYLHKSIGCCGGPDGSLQRERQIVKGADALNVEVELLSVTGNAASLDGSGLGDPGGEGWWRDGTGRRATGGLVNGAEGSLKYVDRRNITGRPMGVRRISQNERAVRMGEDGRGGRVSSVGGMRSPNDEQRDQRTNGHMGSTTGHFSMPSREEHRGVSYESGMGIGIRRSGDDAQDQTDDFSRWEGEGDCRARAMDRNVGYNSVNCIRPTPVQNEAAAFNWGMVGGVHGGAGMELGNEDDASSASSSGGWYGSEIEGEGSYASLQLVGRHVASGRNRDMLTNGSARLFSRTGGFMDHALPIEMSGKRAGLTGKVQNSGGPSLSIVHPGLTMPLPLPIRAFQLPMSVPIVSAVMMRPIPILGEEQAMQGSAMGSNGSMEESLQGPRPATGLRAFPLGDLGAMGVQGEGPSCTHRAHGMRSASHPPLSQVGLSGGGRGLPIHPMLSEKAQGHGHLTHIAHQNGMDEEQLQRIIMGMEQQQRIAMGMEQEQHQQQQQHYLQHHQLLHDRHHRGAGFGMLPVNSWVEGGRAMVPTVQSQGGLRLDQPLSIFPPDPVGPHLGGLSPCGVGGIMLHMPGRLGSASAAVNTQSRGVDMQTLGGHLPNAPPRQQGPLERMYESRDGMLMPSRRGLFEDVQGMEMPPGVATPKKVEGDDSASKGKVPFGSVIQSNNRSGGLKHRNGKARTGGKVWGVTTGEVESVMMDTMRRDAGRSRDQIKRMGEPCRTPAQFEARERMAIGVMFPQLIPQSPGRNSEAICSQFCVPSQSPPTLPPNMPIQSLNPRAVDPLCVPCPPSEVTLSSSTLPPGMPIGGAMFMPMSHLPQMPSISVAGTPASSLGSAYHCAFMATSESQLLSTAGSPRIRPSPPCALQAQFPVLVQGPYYPYYICLGMENAENLTTDFHNRATCGGLDDQVGPEGSGNLRTPVGDRRQHGGLQPWLVQKPNHHSVLASSVRPLNSYGISKGRDEVGGEGMETVVFKDGPDLLTGVIDAYRENLYFGRACQNNLLPTTLPANQLVNYLPNQSSWQMESGRRTRDGFMSMPPMMQGMMQPQMGPRPAPSGHHVNLAGQEQNPGNFPTRRMRYGDKVSKMSRGTGAFINSVTR</sequence>
<dbReference type="InterPro" id="IPR054708">
    <property type="entry name" value="MTPAP-like_central"/>
</dbReference>
<feature type="region of interest" description="Disordered" evidence="1">
    <location>
        <begin position="1051"/>
        <end position="1095"/>
    </location>
</feature>
<dbReference type="Pfam" id="PF26180">
    <property type="entry name" value="PAP-OAS1"/>
    <property type="match status" value="1"/>
</dbReference>
<dbReference type="Gramene" id="GBG92247">
    <property type="protein sequence ID" value="GBG92247"/>
    <property type="gene ID" value="CBR_g55016"/>
</dbReference>
<proteinExistence type="predicted"/>
<accession>A0A388MCG0</accession>
<feature type="domain" description="Poly(A) RNA polymerase mitochondrial-like central palm" evidence="2">
    <location>
        <begin position="23"/>
        <end position="145"/>
    </location>
</feature>
<keyword evidence="5" id="KW-1185">Reference proteome</keyword>
<feature type="compositionally biased region" description="Basic and acidic residues" evidence="1">
    <location>
        <begin position="537"/>
        <end position="546"/>
    </location>
</feature>
<feature type="compositionally biased region" description="Basic and acidic residues" evidence="1">
    <location>
        <begin position="1055"/>
        <end position="1064"/>
    </location>
</feature>
<dbReference type="PANTHER" id="PTHR45979:SF30">
    <property type="entry name" value="NUCLEOTIDYLTRANSFERASE"/>
    <property type="match status" value="1"/>
</dbReference>
<feature type="region of interest" description="Disordered" evidence="1">
    <location>
        <begin position="518"/>
        <end position="564"/>
    </location>
</feature>
<comment type="caution">
    <text evidence="4">The sequence shown here is derived from an EMBL/GenBank/DDBJ whole genome shotgun (WGS) entry which is preliminary data.</text>
</comment>
<evidence type="ECO:0000313" key="4">
    <source>
        <dbReference type="EMBL" id="GBG92247.1"/>
    </source>
</evidence>
<evidence type="ECO:0000313" key="5">
    <source>
        <dbReference type="Proteomes" id="UP000265515"/>
    </source>
</evidence>
<dbReference type="Gene3D" id="3.30.460.10">
    <property type="entry name" value="Beta Polymerase, domain 2"/>
    <property type="match status" value="1"/>
</dbReference>
<dbReference type="InterPro" id="IPR058920">
    <property type="entry name" value="PAP-OAS1-bd-rel"/>
</dbReference>
<evidence type="ECO:0000256" key="1">
    <source>
        <dbReference type="SAM" id="MobiDB-lite"/>
    </source>
</evidence>
<dbReference type="CDD" id="cd05402">
    <property type="entry name" value="NT_PAP_TUTase"/>
    <property type="match status" value="1"/>
</dbReference>
<feature type="compositionally biased region" description="Polar residues" evidence="1">
    <location>
        <begin position="547"/>
        <end position="556"/>
    </location>
</feature>
<dbReference type="Proteomes" id="UP000265515">
    <property type="component" value="Unassembled WGS sequence"/>
</dbReference>
<dbReference type="SUPFAM" id="SSF81301">
    <property type="entry name" value="Nucleotidyltransferase"/>
    <property type="match status" value="1"/>
</dbReference>
<evidence type="ECO:0000259" key="2">
    <source>
        <dbReference type="Pfam" id="PF22600"/>
    </source>
</evidence>
<dbReference type="Pfam" id="PF22600">
    <property type="entry name" value="MTPAP-like_central"/>
    <property type="match status" value="1"/>
</dbReference>
<organism evidence="4 5">
    <name type="scientific">Chara braunii</name>
    <name type="common">Braun's stonewort</name>
    <dbReference type="NCBI Taxonomy" id="69332"/>
    <lineage>
        <taxon>Eukaryota</taxon>
        <taxon>Viridiplantae</taxon>
        <taxon>Streptophyta</taxon>
        <taxon>Charophyceae</taxon>
        <taxon>Charales</taxon>
        <taxon>Characeae</taxon>
        <taxon>Chara</taxon>
    </lineage>
</organism>
<dbReference type="PANTHER" id="PTHR45979">
    <property type="entry name" value="PAP/OAS1 SUBSTRATE-BINDING DOMAIN SUPERFAMILY"/>
    <property type="match status" value="1"/>
</dbReference>
<dbReference type="SUPFAM" id="SSF81631">
    <property type="entry name" value="PAP/OAS1 substrate-binding domain"/>
    <property type="match status" value="1"/>
</dbReference>
<evidence type="ECO:0000259" key="3">
    <source>
        <dbReference type="Pfam" id="PF26180"/>
    </source>
</evidence>
<dbReference type="Gene3D" id="1.10.1410.10">
    <property type="match status" value="1"/>
</dbReference>
<name>A0A388MCG0_CHABU</name>
<evidence type="ECO:0008006" key="6">
    <source>
        <dbReference type="Google" id="ProtNLM"/>
    </source>
</evidence>
<feature type="domain" description="PAP/OAS1 substrate-binding-related" evidence="3">
    <location>
        <begin position="159"/>
        <end position="355"/>
    </location>
</feature>
<dbReference type="EMBL" id="BFEA01001023">
    <property type="protein sequence ID" value="GBG92247.1"/>
    <property type="molecule type" value="Genomic_DNA"/>
</dbReference>
<protein>
    <recommendedName>
        <fullName evidence="6">Polymerase nucleotidyl transferase domain-containing protein</fullName>
    </recommendedName>
</protein>
<reference evidence="4 5" key="1">
    <citation type="journal article" date="2018" name="Cell">
        <title>The Chara Genome: Secondary Complexity and Implications for Plant Terrestrialization.</title>
        <authorList>
            <person name="Nishiyama T."/>
            <person name="Sakayama H."/>
            <person name="Vries J.D."/>
            <person name="Buschmann H."/>
            <person name="Saint-Marcoux D."/>
            <person name="Ullrich K.K."/>
            <person name="Haas F.B."/>
            <person name="Vanderstraeten L."/>
            <person name="Becker D."/>
            <person name="Lang D."/>
            <person name="Vosolsobe S."/>
            <person name="Rombauts S."/>
            <person name="Wilhelmsson P.K.I."/>
            <person name="Janitza P."/>
            <person name="Kern R."/>
            <person name="Heyl A."/>
            <person name="Rumpler F."/>
            <person name="Villalobos L.I.A.C."/>
            <person name="Clay J.M."/>
            <person name="Skokan R."/>
            <person name="Toyoda A."/>
            <person name="Suzuki Y."/>
            <person name="Kagoshima H."/>
            <person name="Schijlen E."/>
            <person name="Tajeshwar N."/>
            <person name="Catarino B."/>
            <person name="Hetherington A.J."/>
            <person name="Saltykova A."/>
            <person name="Bonnot C."/>
            <person name="Breuninger H."/>
            <person name="Symeonidi A."/>
            <person name="Radhakrishnan G.V."/>
            <person name="Van Nieuwerburgh F."/>
            <person name="Deforce D."/>
            <person name="Chang C."/>
            <person name="Karol K.G."/>
            <person name="Hedrich R."/>
            <person name="Ulvskov P."/>
            <person name="Glockner G."/>
            <person name="Delwiche C.F."/>
            <person name="Petrasek J."/>
            <person name="Van de Peer Y."/>
            <person name="Friml J."/>
            <person name="Beilby M."/>
            <person name="Dolan L."/>
            <person name="Kohara Y."/>
            <person name="Sugano S."/>
            <person name="Fujiyama A."/>
            <person name="Delaux P.-M."/>
            <person name="Quint M."/>
            <person name="TheiBen G."/>
            <person name="Hagemann M."/>
            <person name="Harholt J."/>
            <person name="Dunand C."/>
            <person name="Zachgo S."/>
            <person name="Langdale J."/>
            <person name="Maumus F."/>
            <person name="Straeten D.V.D."/>
            <person name="Gould S.B."/>
            <person name="Rensing S.A."/>
        </authorList>
    </citation>
    <scope>NUCLEOTIDE SEQUENCE [LARGE SCALE GENOMIC DNA]</scope>
    <source>
        <strain evidence="4 5">S276</strain>
    </source>
</reference>
<dbReference type="OrthoDB" id="273917at2759"/>
<gene>
    <name evidence="4" type="ORF">CBR_g55016</name>
</gene>